<reference evidence="3 4" key="1">
    <citation type="submission" date="2017-01" db="EMBL/GenBank/DDBJ databases">
        <title>Trade-off between light-utilization and light-protection in marine flavobacteria.</title>
        <authorList>
            <person name="Kumagai Y."/>
            <person name="Yoshizawa S."/>
            <person name="Kogure K."/>
            <person name="Iwasaki W."/>
        </authorList>
    </citation>
    <scope>NUCLEOTIDE SEQUENCE [LARGE SCALE GENOMIC DNA]</scope>
    <source>
        <strain evidence="3 4">KCTC 32109</strain>
    </source>
</reference>
<dbReference type="EMBL" id="MTPW01000001">
    <property type="protein sequence ID" value="PQJ32560.1"/>
    <property type="molecule type" value="Genomic_DNA"/>
</dbReference>
<sequence length="144" mass="16841">MYCIECGAQIPENSKFCSHCGKSQSEVEPSIKEQVAEKIIENEIVRQVVKEHKQSLDYQFLKKAMGWYLAWIMLHLFFLLALSDGPFDGKNMDGSKDFWPFGKYAEFDEIAQYDITEFLFYTIFPFAILIIISMIRNNKETDEQ</sequence>
<keyword evidence="1" id="KW-1133">Transmembrane helix</keyword>
<organism evidence="3 4">
    <name type="scientific">Nonlabens arenilitoris</name>
    <dbReference type="NCBI Taxonomy" id="1217969"/>
    <lineage>
        <taxon>Bacteria</taxon>
        <taxon>Pseudomonadati</taxon>
        <taxon>Bacteroidota</taxon>
        <taxon>Flavobacteriia</taxon>
        <taxon>Flavobacteriales</taxon>
        <taxon>Flavobacteriaceae</taxon>
        <taxon>Nonlabens</taxon>
    </lineage>
</organism>
<feature type="transmembrane region" description="Helical" evidence="1">
    <location>
        <begin position="65"/>
        <end position="83"/>
    </location>
</feature>
<evidence type="ECO:0000313" key="3">
    <source>
        <dbReference type="EMBL" id="PQJ32560.1"/>
    </source>
</evidence>
<proteinExistence type="predicted"/>
<evidence type="ECO:0000256" key="1">
    <source>
        <dbReference type="SAM" id="Phobius"/>
    </source>
</evidence>
<dbReference type="RefSeq" id="WP_105071633.1">
    <property type="nucleotide sequence ID" value="NZ_MTPW01000001.1"/>
</dbReference>
<protein>
    <recommendedName>
        <fullName evidence="2">Zinc-ribbon domain-containing protein</fullName>
    </recommendedName>
</protein>
<keyword evidence="1" id="KW-0812">Transmembrane</keyword>
<comment type="caution">
    <text evidence="3">The sequence shown here is derived from an EMBL/GenBank/DDBJ whole genome shotgun (WGS) entry which is preliminary data.</text>
</comment>
<evidence type="ECO:0000313" key="4">
    <source>
        <dbReference type="Proteomes" id="UP000239747"/>
    </source>
</evidence>
<keyword evidence="1" id="KW-0472">Membrane</keyword>
<feature type="transmembrane region" description="Helical" evidence="1">
    <location>
        <begin position="118"/>
        <end position="135"/>
    </location>
</feature>
<feature type="domain" description="Zinc-ribbon" evidence="2">
    <location>
        <begin position="2"/>
        <end position="23"/>
    </location>
</feature>
<gene>
    <name evidence="3" type="ORF">BST92_11770</name>
</gene>
<evidence type="ECO:0000259" key="2">
    <source>
        <dbReference type="Pfam" id="PF13240"/>
    </source>
</evidence>
<dbReference type="Pfam" id="PF13240">
    <property type="entry name" value="Zn_Ribbon_1"/>
    <property type="match status" value="1"/>
</dbReference>
<dbReference type="AlphaFoldDB" id="A0A2S7UD70"/>
<accession>A0A2S7UD70</accession>
<keyword evidence="4" id="KW-1185">Reference proteome</keyword>
<dbReference type="InterPro" id="IPR026870">
    <property type="entry name" value="Zinc_ribbon_dom"/>
</dbReference>
<dbReference type="Proteomes" id="UP000239747">
    <property type="component" value="Unassembled WGS sequence"/>
</dbReference>
<dbReference type="OrthoDB" id="9764015at2"/>
<name>A0A2S7UD70_9FLAO</name>